<dbReference type="AlphaFoldDB" id="A0AAV0SW83"/>
<accession>A0AAV0SW83</accession>
<dbReference type="Proteomes" id="UP001159659">
    <property type="component" value="Unassembled WGS sequence"/>
</dbReference>
<dbReference type="EMBL" id="CANTFK010000224">
    <property type="protein sequence ID" value="CAI5709526.1"/>
    <property type="molecule type" value="Genomic_DNA"/>
</dbReference>
<gene>
    <name evidence="1" type="ORF">PFR002_LOCUS2036</name>
</gene>
<comment type="caution">
    <text evidence="1">The sequence shown here is derived from an EMBL/GenBank/DDBJ whole genome shotgun (WGS) entry which is preliminary data.</text>
</comment>
<sequence length="105" mass="11437">MAPTAWHECQARQVSVVFALPEQEPSFHLCRVSGAQLATAGSRARRAGSRVVHLHVVRELVQEFHVDSFPEHVEILGGTWIVLVVKAASLATDTNFRGAPHGGDM</sequence>
<organism evidence="1 2">
    <name type="scientific">Peronospora farinosa</name>
    <dbReference type="NCBI Taxonomy" id="134698"/>
    <lineage>
        <taxon>Eukaryota</taxon>
        <taxon>Sar</taxon>
        <taxon>Stramenopiles</taxon>
        <taxon>Oomycota</taxon>
        <taxon>Peronosporomycetes</taxon>
        <taxon>Peronosporales</taxon>
        <taxon>Peronosporaceae</taxon>
        <taxon>Peronospora</taxon>
    </lineage>
</organism>
<evidence type="ECO:0000313" key="2">
    <source>
        <dbReference type="Proteomes" id="UP001159659"/>
    </source>
</evidence>
<reference evidence="1" key="1">
    <citation type="submission" date="2022-12" db="EMBL/GenBank/DDBJ databases">
        <authorList>
            <person name="Webb A."/>
        </authorList>
    </citation>
    <scope>NUCLEOTIDE SEQUENCE</scope>
    <source>
        <strain evidence="1">Pf2</strain>
    </source>
</reference>
<name>A0AAV0SW83_9STRA</name>
<protein>
    <submittedName>
        <fullName evidence="1">Uncharacterized protein</fullName>
    </submittedName>
</protein>
<proteinExistence type="predicted"/>
<evidence type="ECO:0000313" key="1">
    <source>
        <dbReference type="EMBL" id="CAI5709526.1"/>
    </source>
</evidence>